<dbReference type="Proteomes" id="UP000789396">
    <property type="component" value="Unassembled WGS sequence"/>
</dbReference>
<feature type="non-terminal residue" evidence="2">
    <location>
        <position position="433"/>
    </location>
</feature>
<feature type="domain" description="ABC1 atypical kinase-like" evidence="1">
    <location>
        <begin position="3"/>
        <end position="45"/>
    </location>
</feature>
<dbReference type="Pfam" id="PF03109">
    <property type="entry name" value="ABC1"/>
    <property type="match status" value="2"/>
</dbReference>
<name>A0A9N9EWZ6_9GLOM</name>
<evidence type="ECO:0000259" key="1">
    <source>
        <dbReference type="Pfam" id="PF03109"/>
    </source>
</evidence>
<dbReference type="OrthoDB" id="1290869at2759"/>
<keyword evidence="3" id="KW-1185">Reference proteome</keyword>
<dbReference type="PANTHER" id="PTHR45890">
    <property type="entry name" value="AARF DOMAIN CONTAINING KINASE 2 (PREDICTED)"/>
    <property type="match status" value="1"/>
</dbReference>
<dbReference type="InterPro" id="IPR004147">
    <property type="entry name" value="ABC1_dom"/>
</dbReference>
<evidence type="ECO:0000313" key="3">
    <source>
        <dbReference type="Proteomes" id="UP000789396"/>
    </source>
</evidence>
<accession>A0A9N9EWZ6</accession>
<organism evidence="2 3">
    <name type="scientific">Racocetra fulgida</name>
    <dbReference type="NCBI Taxonomy" id="60492"/>
    <lineage>
        <taxon>Eukaryota</taxon>
        <taxon>Fungi</taxon>
        <taxon>Fungi incertae sedis</taxon>
        <taxon>Mucoromycota</taxon>
        <taxon>Glomeromycotina</taxon>
        <taxon>Glomeromycetes</taxon>
        <taxon>Diversisporales</taxon>
        <taxon>Gigasporaceae</taxon>
        <taxon>Racocetra</taxon>
    </lineage>
</organism>
<dbReference type="GO" id="GO:0005739">
    <property type="term" value="C:mitochondrion"/>
    <property type="evidence" value="ECO:0007669"/>
    <property type="project" value="TreeGrafter"/>
</dbReference>
<proteinExistence type="predicted"/>
<comment type="caution">
    <text evidence="2">The sequence shown here is derived from an EMBL/GenBank/DDBJ whole genome shotgun (WGS) entry which is preliminary data.</text>
</comment>
<sequence length="433" mass="50060">PHPFKDTKRIIEKAFNKPFHEIFSEFDQTPIGIGAIAQVYKAKIQPDILPIEYYQGDLRTITKKRFNVPTGFPVVAVKVLHPTAEKAIQRDLKILMLFANLINSLPNMQWLSLPEEVAKFGEMMRDQLDLRIEAGNLQNFQKNFKNNKFVKFPMPVLEYSTKDMLIEEFEEGLSIRLILKQGGGVYDQTIAHTGNINTKMMDDELFSTYETEIATKRLLECSHDKKLWNDELVKLYDEGYQPQLVFIDAGLVTSLNEVNRKNFLDLFQAVAEFNGFRAGQLMIERCKTPELVVSGDVFALKMQHLILNVKSLTLQLGKILISDILRTVLQMVRHHHVKLEGDFVNVIISILVLEGIGRQLDPQMDLLKHALPILRKFGAQEAGRGMREGIKEISSDAWVLKFWIWLEAREWLDNASWQEYELYYQRHLGWPDV</sequence>
<feature type="domain" description="ABC1 atypical kinase-like" evidence="1">
    <location>
        <begin position="75"/>
        <end position="274"/>
    </location>
</feature>
<protein>
    <submittedName>
        <fullName evidence="2">532_t:CDS:1</fullName>
    </submittedName>
</protein>
<reference evidence="2" key="1">
    <citation type="submission" date="2021-06" db="EMBL/GenBank/DDBJ databases">
        <authorList>
            <person name="Kallberg Y."/>
            <person name="Tangrot J."/>
            <person name="Rosling A."/>
        </authorList>
    </citation>
    <scope>NUCLEOTIDE SEQUENCE</scope>
    <source>
        <strain evidence="2">IN212</strain>
    </source>
</reference>
<dbReference type="AlphaFoldDB" id="A0A9N9EWZ6"/>
<evidence type="ECO:0000313" key="2">
    <source>
        <dbReference type="EMBL" id="CAG8497231.1"/>
    </source>
</evidence>
<dbReference type="InterPro" id="IPR052402">
    <property type="entry name" value="ADCK_kinase"/>
</dbReference>
<dbReference type="PANTHER" id="PTHR45890:SF1">
    <property type="entry name" value="AARF DOMAIN CONTAINING KINASE 2"/>
    <property type="match status" value="1"/>
</dbReference>
<dbReference type="EMBL" id="CAJVPZ010001666">
    <property type="protein sequence ID" value="CAG8497231.1"/>
    <property type="molecule type" value="Genomic_DNA"/>
</dbReference>
<gene>
    <name evidence="2" type="ORF">RFULGI_LOCUS2267</name>
</gene>